<dbReference type="GO" id="GO:0032934">
    <property type="term" value="F:sterol binding"/>
    <property type="evidence" value="ECO:0007669"/>
    <property type="project" value="TreeGrafter"/>
</dbReference>
<dbReference type="Gene3D" id="2.40.160.120">
    <property type="match status" value="1"/>
</dbReference>
<gene>
    <name evidence="3" type="ORF">SAMEA4029010_CIC11G00000001345</name>
</gene>
<dbReference type="InterPro" id="IPR000648">
    <property type="entry name" value="Oxysterol-bd"/>
</dbReference>
<evidence type="ECO:0000256" key="2">
    <source>
        <dbReference type="RuleBase" id="RU003844"/>
    </source>
</evidence>
<protein>
    <submittedName>
        <fullName evidence="3">CIC11C00000001345</fullName>
    </submittedName>
</protein>
<dbReference type="PANTHER" id="PTHR10972:SF102">
    <property type="entry name" value="OXYSTEROL-BINDING PROTEIN"/>
    <property type="match status" value="1"/>
</dbReference>
<evidence type="ECO:0000313" key="3">
    <source>
        <dbReference type="EMBL" id="SGZ57059.1"/>
    </source>
</evidence>
<dbReference type="InterPro" id="IPR037239">
    <property type="entry name" value="OSBP_sf"/>
</dbReference>
<dbReference type="OrthoDB" id="14833at2759"/>
<evidence type="ECO:0000256" key="1">
    <source>
        <dbReference type="ARBA" id="ARBA00008842"/>
    </source>
</evidence>
<name>A0A1L0C0M1_9ASCO</name>
<dbReference type="STRING" id="45354.A0A1L0C0M1"/>
<dbReference type="EMBL" id="LT635761">
    <property type="protein sequence ID" value="SGZ57059.1"/>
    <property type="molecule type" value="Genomic_DNA"/>
</dbReference>
<dbReference type="AlphaFoldDB" id="A0A1L0C0M1"/>
<dbReference type="FunFam" id="1.10.287.2720:FF:000001">
    <property type="entry name" value="Oxysterol-binding OBPalpha"/>
    <property type="match status" value="1"/>
</dbReference>
<comment type="similarity">
    <text evidence="1 2">Belongs to the OSBP family.</text>
</comment>
<dbReference type="GO" id="GO:0016020">
    <property type="term" value="C:membrane"/>
    <property type="evidence" value="ECO:0007669"/>
    <property type="project" value="TreeGrafter"/>
</dbReference>
<dbReference type="PANTHER" id="PTHR10972">
    <property type="entry name" value="OXYSTEROL-BINDING PROTEIN-RELATED"/>
    <property type="match status" value="1"/>
</dbReference>
<dbReference type="Gene3D" id="3.30.70.3490">
    <property type="match status" value="1"/>
</dbReference>
<dbReference type="GO" id="GO:0032541">
    <property type="term" value="C:cortical endoplasmic reticulum"/>
    <property type="evidence" value="ECO:0007669"/>
    <property type="project" value="TreeGrafter"/>
</dbReference>
<accession>A0A1L0C0M1</accession>
<dbReference type="InterPro" id="IPR018494">
    <property type="entry name" value="Oxysterol-bd_CS"/>
</dbReference>
<organism evidence="3 4">
    <name type="scientific">Sungouiella intermedia</name>
    <dbReference type="NCBI Taxonomy" id="45354"/>
    <lineage>
        <taxon>Eukaryota</taxon>
        <taxon>Fungi</taxon>
        <taxon>Dikarya</taxon>
        <taxon>Ascomycota</taxon>
        <taxon>Saccharomycotina</taxon>
        <taxon>Pichiomycetes</taxon>
        <taxon>Metschnikowiaceae</taxon>
        <taxon>Sungouiella</taxon>
    </lineage>
</organism>
<dbReference type="Proteomes" id="UP000182334">
    <property type="component" value="Chromosome VI"/>
</dbReference>
<sequence>MVLNRLKNKISLSGPKNESSEALAAADDVDEIDTENQSILMGIISQLRPGCDLTRITLPTFILEKKSMLERITNAFFTPQILFEANATEDEVQRFLLVVKWYLSCWHIAPKAVKKPLNPVLGEIFGCYWNDLPDDSTAYYFSEQTSHHPPESSYFYLVPEKRIRADGAIIPKSKFLGNSSAAMMEGVAHLTFGEHANEVYSVTQPNVYCRGILFGKLRYELGDHMLIKCEANSLLADIEFKTKGFISGSYDAIEGVVRDTKTSRILYTITGKWNGIIEIQQGLDGKKEMFLDTTNLEVFKPKVKDFDAQLPNESRKLWHKTLMALDKRDHVAATDEKFKVEEDQRLKAKERSEKGHHYEPDYFVRNNSNEIPFLIKTDINIAEDSPEDMVSKLLTLHDIVAEESA</sequence>
<proteinExistence type="inferred from homology"/>
<dbReference type="SUPFAM" id="SSF144000">
    <property type="entry name" value="Oxysterol-binding protein-like"/>
    <property type="match status" value="1"/>
</dbReference>
<dbReference type="GO" id="GO:0005829">
    <property type="term" value="C:cytosol"/>
    <property type="evidence" value="ECO:0007669"/>
    <property type="project" value="TreeGrafter"/>
</dbReference>
<reference evidence="3 4" key="1">
    <citation type="submission" date="2016-10" db="EMBL/GenBank/DDBJ databases">
        <authorList>
            <person name="de Groot N.N."/>
        </authorList>
    </citation>
    <scope>NUCLEOTIDE SEQUENCE [LARGE SCALE GENOMIC DNA]</scope>
    <source>
        <strain evidence="3 4">CBS 141442</strain>
    </source>
</reference>
<evidence type="ECO:0000313" key="4">
    <source>
        <dbReference type="Proteomes" id="UP000182334"/>
    </source>
</evidence>
<dbReference type="Gene3D" id="1.10.287.2720">
    <property type="match status" value="1"/>
</dbReference>
<dbReference type="PROSITE" id="PS01013">
    <property type="entry name" value="OSBP"/>
    <property type="match status" value="1"/>
</dbReference>
<dbReference type="Pfam" id="PF01237">
    <property type="entry name" value="Oxysterol_BP"/>
    <property type="match status" value="1"/>
</dbReference>
<keyword evidence="4" id="KW-1185">Reference proteome</keyword>